<dbReference type="HOGENOM" id="CLU_3163670_0_0_11"/>
<dbReference type="EMBL" id="AWSD01000155">
    <property type="protein sequence ID" value="ERH19126.1"/>
    <property type="molecule type" value="Genomic_DNA"/>
</dbReference>
<evidence type="ECO:0000313" key="1">
    <source>
        <dbReference type="EMBL" id="ERH19126.1"/>
    </source>
</evidence>
<evidence type="ECO:0000313" key="2">
    <source>
        <dbReference type="Proteomes" id="UP000016498"/>
    </source>
</evidence>
<dbReference type="Proteomes" id="UP000016498">
    <property type="component" value="Unassembled WGS sequence"/>
</dbReference>
<organism evidence="1 2">
    <name type="scientific">Actinomyces johnsonii F0510</name>
    <dbReference type="NCBI Taxonomy" id="1227262"/>
    <lineage>
        <taxon>Bacteria</taxon>
        <taxon>Bacillati</taxon>
        <taxon>Actinomycetota</taxon>
        <taxon>Actinomycetes</taxon>
        <taxon>Actinomycetales</taxon>
        <taxon>Actinomycetaceae</taxon>
        <taxon>Actinomyces</taxon>
    </lineage>
</organism>
<accession>U1Q9M2</accession>
<proteinExistence type="predicted"/>
<sequence>MEATTRGFRCCDGITGAELRGYRRLRDSRITLQVSDEFQRRWMGPGS</sequence>
<comment type="caution">
    <text evidence="1">The sequence shown here is derived from an EMBL/GenBank/DDBJ whole genome shotgun (WGS) entry which is preliminary data.</text>
</comment>
<gene>
    <name evidence="1" type="ORF">HMPREF1549_01562</name>
</gene>
<name>U1Q9M2_9ACTO</name>
<reference evidence="1 2" key="1">
    <citation type="submission" date="2013-06" db="EMBL/GenBank/DDBJ databases">
        <authorList>
            <person name="Weinstock G."/>
            <person name="Sodergren E."/>
            <person name="Lobos E.A."/>
            <person name="Fulton L."/>
            <person name="Fulton R."/>
            <person name="Courtney L."/>
            <person name="Fronick C."/>
            <person name="O'Laughlin M."/>
            <person name="Godfrey J."/>
            <person name="Wilson R.M."/>
            <person name="Miner T."/>
            <person name="Farmer C."/>
            <person name="Delehaunty K."/>
            <person name="Cordes M."/>
            <person name="Minx P."/>
            <person name="Tomlinson C."/>
            <person name="Chen J."/>
            <person name="Wollam A."/>
            <person name="Pepin K.H."/>
            <person name="Bhonagiri V."/>
            <person name="Zhang X."/>
            <person name="Warren W."/>
            <person name="Mitreva M."/>
            <person name="Mardis E.R."/>
            <person name="Wilson R.K."/>
        </authorList>
    </citation>
    <scope>NUCLEOTIDE SEQUENCE [LARGE SCALE GENOMIC DNA]</scope>
    <source>
        <strain evidence="1 2">F0510</strain>
    </source>
</reference>
<protein>
    <submittedName>
        <fullName evidence="1">Uncharacterized protein</fullName>
    </submittedName>
</protein>
<dbReference type="AlphaFoldDB" id="U1Q9M2"/>